<keyword evidence="1" id="KW-1133">Transmembrane helix</keyword>
<dbReference type="AlphaFoldDB" id="A0A0B5AY61"/>
<feature type="transmembrane region" description="Helical" evidence="1">
    <location>
        <begin position="21"/>
        <end position="40"/>
    </location>
</feature>
<protein>
    <submittedName>
        <fullName evidence="2">Uncharacterized protein</fullName>
    </submittedName>
</protein>
<proteinExistence type="predicted"/>
<organism evidence="2 3">
    <name type="scientific">Jeotgalibacillus malaysiensis</name>
    <dbReference type="NCBI Taxonomy" id="1508404"/>
    <lineage>
        <taxon>Bacteria</taxon>
        <taxon>Bacillati</taxon>
        <taxon>Bacillota</taxon>
        <taxon>Bacilli</taxon>
        <taxon>Bacillales</taxon>
        <taxon>Caryophanaceae</taxon>
        <taxon>Jeotgalibacillus</taxon>
    </lineage>
</organism>
<dbReference type="Proteomes" id="UP000031449">
    <property type="component" value="Chromosome"/>
</dbReference>
<name>A0A0B5AY61_9BACL</name>
<dbReference type="KEGG" id="jeo:JMA_36070"/>
<accession>A0A0B5AY61</accession>
<evidence type="ECO:0000256" key="1">
    <source>
        <dbReference type="SAM" id="Phobius"/>
    </source>
</evidence>
<sequence>MLMNEKRTDEKSLLKKLNESGFWKSIVVLVICILAGLFLFL</sequence>
<keyword evidence="3" id="KW-1185">Reference proteome</keyword>
<keyword evidence="1" id="KW-0812">Transmembrane</keyword>
<evidence type="ECO:0000313" key="3">
    <source>
        <dbReference type="Proteomes" id="UP000031449"/>
    </source>
</evidence>
<reference evidence="2 3" key="1">
    <citation type="submission" date="2014-08" db="EMBL/GenBank/DDBJ databases">
        <title>Complete genome of a marine bacteria Jeotgalibacillus malaysiensis.</title>
        <authorList>
            <person name="Yaakop A.S."/>
            <person name="Chan K.-G."/>
            <person name="Goh K.M."/>
        </authorList>
    </citation>
    <scope>NUCLEOTIDE SEQUENCE [LARGE SCALE GENOMIC DNA]</scope>
    <source>
        <strain evidence="2 3">D5</strain>
    </source>
</reference>
<evidence type="ECO:0000313" key="2">
    <source>
        <dbReference type="EMBL" id="AJD92924.1"/>
    </source>
</evidence>
<dbReference type="BioCyc" id="JESP1508404:G14D9-12888-MONOMER"/>
<dbReference type="EMBL" id="CP009416">
    <property type="protein sequence ID" value="AJD92924.1"/>
    <property type="molecule type" value="Genomic_DNA"/>
</dbReference>
<keyword evidence="1" id="KW-0472">Membrane</keyword>
<dbReference type="HOGENOM" id="CLU_3271342_0_0_9"/>
<gene>
    <name evidence="2" type="ORF">JMA_36070</name>
</gene>
<dbReference type="STRING" id="1508404.JMA_36070"/>